<dbReference type="AlphaFoldDB" id="A0A2N1JEH9"/>
<dbReference type="EMBL" id="KZ454988">
    <property type="protein sequence ID" value="PKI84952.1"/>
    <property type="molecule type" value="Genomic_DNA"/>
</dbReference>
<dbReference type="InterPro" id="IPR029240">
    <property type="entry name" value="MMS19_N"/>
</dbReference>
<dbReference type="GO" id="GO:0016226">
    <property type="term" value="P:iron-sulfur cluster assembly"/>
    <property type="evidence" value="ECO:0007669"/>
    <property type="project" value="UniProtKB-UniRule"/>
</dbReference>
<evidence type="ECO:0000256" key="3">
    <source>
        <dbReference type="ARBA" id="ARBA00022737"/>
    </source>
</evidence>
<dbReference type="GO" id="GO:0051604">
    <property type="term" value="P:protein maturation"/>
    <property type="evidence" value="ECO:0007669"/>
    <property type="project" value="UniProtKB-UniRule"/>
</dbReference>
<keyword evidence="5" id="KW-0234">DNA repair</keyword>
<evidence type="ECO:0000259" key="7">
    <source>
        <dbReference type="Pfam" id="PF14500"/>
    </source>
</evidence>
<organism evidence="8 9">
    <name type="scientific">Malassezia vespertilionis</name>
    <dbReference type="NCBI Taxonomy" id="2020962"/>
    <lineage>
        <taxon>Eukaryota</taxon>
        <taxon>Fungi</taxon>
        <taxon>Dikarya</taxon>
        <taxon>Basidiomycota</taxon>
        <taxon>Ustilaginomycotina</taxon>
        <taxon>Malasseziomycetes</taxon>
        <taxon>Malasseziales</taxon>
        <taxon>Malasseziaceae</taxon>
        <taxon>Malassezia</taxon>
    </lineage>
</organism>
<evidence type="ECO:0000259" key="6">
    <source>
        <dbReference type="Pfam" id="PF12460"/>
    </source>
</evidence>
<dbReference type="Pfam" id="PF12460">
    <property type="entry name" value="MMS19_C"/>
    <property type="match status" value="1"/>
</dbReference>
<dbReference type="Gene3D" id="1.25.10.10">
    <property type="entry name" value="Leucine-rich Repeat Variant"/>
    <property type="match status" value="1"/>
</dbReference>
<evidence type="ECO:0000256" key="5">
    <source>
        <dbReference type="RuleBase" id="RU367072"/>
    </source>
</evidence>
<evidence type="ECO:0000313" key="9">
    <source>
        <dbReference type="Proteomes" id="UP000232875"/>
    </source>
</evidence>
<accession>A0A2N1JEH9</accession>
<comment type="function">
    <text evidence="5">Key component of the cytosolic iron-sulfur protein assembly (CIA) complex, a multiprotein complex that mediates the incorporation of iron-sulfur cluster into apoproteins specifically involved in DNA metabolism and genomic integrity. In the CIA complex, MMS19 acts as an adapter between early-acting CIA components and a subset of cellular target iron-sulfur proteins.</text>
</comment>
<comment type="similarity">
    <text evidence="2 5">Belongs to the MET18/MMS19 family.</text>
</comment>
<dbReference type="STRING" id="2020962.A0A2N1JEH9"/>
<keyword evidence="5" id="KW-0227">DNA damage</keyword>
<keyword evidence="9" id="KW-1185">Reference proteome</keyword>
<feature type="domain" description="MMS19 N-terminal" evidence="7">
    <location>
        <begin position="129"/>
        <end position="362"/>
    </location>
</feature>
<reference evidence="8 9" key="1">
    <citation type="submission" date="2017-10" db="EMBL/GenBank/DDBJ databases">
        <title>A novel species of cold-tolerant Malassezia isolated from bats.</title>
        <authorList>
            <person name="Lorch J.M."/>
            <person name="Palmer J.M."/>
            <person name="Vanderwolf K.J."/>
            <person name="Schmidt K.Z."/>
            <person name="Verant M.L."/>
            <person name="Weller T.J."/>
            <person name="Blehert D.S."/>
        </authorList>
    </citation>
    <scope>NUCLEOTIDE SEQUENCE [LARGE SCALE GENOMIC DNA]</scope>
    <source>
        <strain evidence="8 9">NWHC:44797-103</strain>
    </source>
</reference>
<feature type="domain" description="MMS19 N-terminal" evidence="7">
    <location>
        <begin position="35"/>
        <end position="98"/>
    </location>
</feature>
<dbReference type="Pfam" id="PF14500">
    <property type="entry name" value="MMS19_N"/>
    <property type="match status" value="2"/>
</dbReference>
<dbReference type="PANTHER" id="PTHR12891:SF0">
    <property type="entry name" value="MMS19 NUCLEOTIDE EXCISION REPAIR PROTEIN HOMOLOG"/>
    <property type="match status" value="1"/>
</dbReference>
<dbReference type="Proteomes" id="UP000232875">
    <property type="component" value="Unassembled WGS sequence"/>
</dbReference>
<dbReference type="OrthoDB" id="342900at2759"/>
<dbReference type="SUPFAM" id="SSF48371">
    <property type="entry name" value="ARM repeat"/>
    <property type="match status" value="1"/>
</dbReference>
<dbReference type="PANTHER" id="PTHR12891">
    <property type="entry name" value="DNA REPAIR/TRANSCRIPTION PROTEIN MET18/MMS19"/>
    <property type="match status" value="1"/>
</dbReference>
<dbReference type="GO" id="GO:0006281">
    <property type="term" value="P:DNA repair"/>
    <property type="evidence" value="ECO:0007669"/>
    <property type="project" value="UniProtKB-UniRule"/>
</dbReference>
<dbReference type="InterPro" id="IPR024687">
    <property type="entry name" value="MMS19_C"/>
</dbReference>
<dbReference type="GO" id="GO:0097361">
    <property type="term" value="C:cytosolic [4Fe-4S] assembly targeting complex"/>
    <property type="evidence" value="ECO:0007669"/>
    <property type="project" value="UniProtKB-UniRule"/>
</dbReference>
<evidence type="ECO:0000256" key="2">
    <source>
        <dbReference type="ARBA" id="ARBA00009340"/>
    </source>
</evidence>
<dbReference type="InterPro" id="IPR011989">
    <property type="entry name" value="ARM-like"/>
</dbReference>
<feature type="domain" description="MMS19 C-terminal" evidence="6">
    <location>
        <begin position="605"/>
        <end position="1056"/>
    </location>
</feature>
<dbReference type="InterPro" id="IPR039920">
    <property type="entry name" value="MMS19"/>
</dbReference>
<proteinExistence type="inferred from homology"/>
<evidence type="ECO:0000313" key="8">
    <source>
        <dbReference type="EMBL" id="PKI84952.1"/>
    </source>
</evidence>
<protein>
    <recommendedName>
        <fullName evidence="5">MMS19 nucleotide excision repair protein</fullName>
    </recommendedName>
</protein>
<keyword evidence="3" id="KW-0677">Repeat</keyword>
<comment type="subcellular location">
    <subcellularLocation>
        <location evidence="1 5">Nucleus</location>
    </subcellularLocation>
</comment>
<sequence>MDAAIRAYVEGTFQEIPPSILEDVSSGKFSLLLLVRTLGASLTSEDDAERTLAVSLLSGVVVYLLRQNTQHLHPQMSKQVINTLTSFFCDKFADATALADEMSRKAHKDPLVPASAPRAVMREAEMRAMQHSKMLFECLEALLALSAAGFEGDRAVGRHHFGGEEARLVSGALFAAIQMRNYPQSLRFVVCKLLDSLVGRNRAGLLAMRAPSDSGETMVDGKAFIMGYTSLVAGEKDPRNLLVLFGIEKVLLLEWTMDYGEIEALYNVIFCYFPITFRPPPDDPYRISPDDLKLALRACISATPQFAPLAIPILLEKLSASGGSAKVDTLQTLDAALPVYGRAAAEVNGDELWGFIKLDILQATDDESAACAQQTLTMLLRVLYADMDQPTGLAMHILDDCLGEFRTPAKALAKTCMKVVQSMLEATRTTSNAAISAILTLLLEMLQKTTDAGEEHCALELVAMLLDILQRVYAATPLDGAPTRTYESDKRPLQPFHAQLFSVLTKGVERRKAVPALHGLVMLAQIPGFFAPDELGFTTRAIQTVYLSPNVDDALREQALNGLERILLLHKRDMEENTLSFLVEQLPYTLEPHAPKDMLDKIRLVLGALSRLCTSPDLFDWALVRIFGILTHACAVRATVSRAVQVGYARALLATVQVCLERKAEARHADLPKYAASISERLFALALLPYKTGDDAAAYVASDTVFLEQVSDMLVFLLPFLSVDKQQALLVALDKLFSLPGAKESCANVRTCNPNSPVHERNLLGIPAAVLAALKKEVVLPGAPPLAWLSAVQAWLLERPLSDAVTSEAFQAKAAYLIVCAVVNKFVDPANGLDALLEAFWRMMLDEARPKRRRVQGVHAWVWTARALLMRGSELGTQMLVRMHEHLFTDPVLGRDAANALQVLSMYDTLLVRPNGFQVRLLYKQRLLGTLVPTLVNDYKHSTASKTTDLIAIATLLPALPDTTLQEQVRTLLPMLVHTLGIDDANARTSAANALLLSVRDIPELDEQGEGAEDALRTDLVDQLDTLVHALLANVMPGAYTPPHTRIAALHVLASFVPRIPNNTLVPYRRTVVQTLGRPHQGIDDTNRQVRLHAVDCRDLWFQLQVLE</sequence>
<dbReference type="InterPro" id="IPR016024">
    <property type="entry name" value="ARM-type_fold"/>
</dbReference>
<evidence type="ECO:0000256" key="1">
    <source>
        <dbReference type="ARBA" id="ARBA00004123"/>
    </source>
</evidence>
<dbReference type="GO" id="GO:0005634">
    <property type="term" value="C:nucleus"/>
    <property type="evidence" value="ECO:0007669"/>
    <property type="project" value="UniProtKB-SubCell"/>
</dbReference>
<evidence type="ECO:0000256" key="4">
    <source>
        <dbReference type="ARBA" id="ARBA00023242"/>
    </source>
</evidence>
<name>A0A2N1JEH9_9BASI</name>
<gene>
    <name evidence="8" type="ORF">MVES_000828</name>
</gene>
<keyword evidence="4 5" id="KW-0539">Nucleus</keyword>